<organism evidence="4">
    <name type="scientific">marine sediment metagenome</name>
    <dbReference type="NCBI Taxonomy" id="412755"/>
    <lineage>
        <taxon>unclassified sequences</taxon>
        <taxon>metagenomes</taxon>
        <taxon>ecological metagenomes</taxon>
    </lineage>
</organism>
<dbReference type="PROSITE" id="PS00519">
    <property type="entry name" value="HTH_ASNC_1"/>
    <property type="match status" value="1"/>
</dbReference>
<sequence>MDEIDFGLCMSLVINSRVPYRELAETFNMSVNSIHKRVKSLVDSGILHNFNTKLSLLNFPNSVNAIMFGNSKVENKEDLLDKLGKHESIFNVTRASGNLYYIHAYLKDFSRLNTLISFIRQEGEFDDLEIGLDSTPPSPNAPITTETDYNLKSESELFQKEHKYSDLDFLIINSLKNNSRKPVTDIVDEVKITPKTVRRHLNRMIEKKLLDFSIEWYPDKSAIIMSIIILKLDPTLQVDKLKIMEEIRKDHGQTILFTWNLSNLPNLMLVCAWTHSMKELQDLEASLISKKFNSVNATILIKGKMYPSWRDTYLEEKIKDIKAN</sequence>
<dbReference type="PANTHER" id="PTHR30154:SF34">
    <property type="entry name" value="TRANSCRIPTIONAL REGULATOR AZLB"/>
    <property type="match status" value="1"/>
</dbReference>
<dbReference type="SMART" id="SM00344">
    <property type="entry name" value="HTH_ASNC"/>
    <property type="match status" value="1"/>
</dbReference>
<name>A0A0F9DVR4_9ZZZZ</name>
<dbReference type="PRINTS" id="PR00033">
    <property type="entry name" value="HTHASNC"/>
</dbReference>
<comment type="caution">
    <text evidence="4">The sequence shown here is derived from an EMBL/GenBank/DDBJ whole genome shotgun (WGS) entry which is preliminary data.</text>
</comment>
<dbReference type="EMBL" id="LAZR01030041">
    <property type="protein sequence ID" value="KKL57796.1"/>
    <property type="molecule type" value="Genomic_DNA"/>
</dbReference>
<proteinExistence type="predicted"/>
<dbReference type="InterPro" id="IPR019888">
    <property type="entry name" value="Tscrpt_reg_AsnC-like"/>
</dbReference>
<dbReference type="InterPro" id="IPR036390">
    <property type="entry name" value="WH_DNA-bd_sf"/>
</dbReference>
<gene>
    <name evidence="4" type="ORF">LCGC14_2231830</name>
</gene>
<evidence type="ECO:0000256" key="1">
    <source>
        <dbReference type="ARBA" id="ARBA00023015"/>
    </source>
</evidence>
<dbReference type="InterPro" id="IPR000485">
    <property type="entry name" value="AsnC-type_HTH_dom"/>
</dbReference>
<keyword evidence="3" id="KW-0804">Transcription</keyword>
<dbReference type="InterPro" id="IPR036388">
    <property type="entry name" value="WH-like_DNA-bd_sf"/>
</dbReference>
<dbReference type="Pfam" id="PF13412">
    <property type="entry name" value="HTH_24"/>
    <property type="match status" value="2"/>
</dbReference>
<dbReference type="SUPFAM" id="SSF46785">
    <property type="entry name" value="Winged helix' DNA-binding domain"/>
    <property type="match status" value="2"/>
</dbReference>
<evidence type="ECO:0000313" key="4">
    <source>
        <dbReference type="EMBL" id="KKL57796.1"/>
    </source>
</evidence>
<dbReference type="InterPro" id="IPR019885">
    <property type="entry name" value="Tscrpt_reg_HTH_AsnC-type_CS"/>
</dbReference>
<evidence type="ECO:0000256" key="3">
    <source>
        <dbReference type="ARBA" id="ARBA00023163"/>
    </source>
</evidence>
<keyword evidence="1" id="KW-0805">Transcription regulation</keyword>
<dbReference type="Gene3D" id="1.10.10.10">
    <property type="entry name" value="Winged helix-like DNA-binding domain superfamily/Winged helix DNA-binding domain"/>
    <property type="match status" value="2"/>
</dbReference>
<dbReference type="GO" id="GO:0043565">
    <property type="term" value="F:sequence-specific DNA binding"/>
    <property type="evidence" value="ECO:0007669"/>
    <property type="project" value="InterPro"/>
</dbReference>
<dbReference type="PANTHER" id="PTHR30154">
    <property type="entry name" value="LEUCINE-RESPONSIVE REGULATORY PROTEIN"/>
    <property type="match status" value="1"/>
</dbReference>
<dbReference type="GO" id="GO:0043200">
    <property type="term" value="P:response to amino acid"/>
    <property type="evidence" value="ECO:0007669"/>
    <property type="project" value="TreeGrafter"/>
</dbReference>
<keyword evidence="2" id="KW-0238">DNA-binding</keyword>
<reference evidence="4" key="1">
    <citation type="journal article" date="2015" name="Nature">
        <title>Complex archaea that bridge the gap between prokaryotes and eukaryotes.</title>
        <authorList>
            <person name="Spang A."/>
            <person name="Saw J.H."/>
            <person name="Jorgensen S.L."/>
            <person name="Zaremba-Niedzwiedzka K."/>
            <person name="Martijn J."/>
            <person name="Lind A.E."/>
            <person name="van Eijk R."/>
            <person name="Schleper C."/>
            <person name="Guy L."/>
            <person name="Ettema T.J."/>
        </authorList>
    </citation>
    <scope>NUCLEOTIDE SEQUENCE</scope>
</reference>
<dbReference type="AlphaFoldDB" id="A0A0F9DVR4"/>
<protein>
    <recommendedName>
        <fullName evidence="5">HTH asnC-type domain-containing protein</fullName>
    </recommendedName>
</protein>
<accession>A0A0F9DVR4</accession>
<evidence type="ECO:0008006" key="5">
    <source>
        <dbReference type="Google" id="ProtNLM"/>
    </source>
</evidence>
<dbReference type="GO" id="GO:0005829">
    <property type="term" value="C:cytosol"/>
    <property type="evidence" value="ECO:0007669"/>
    <property type="project" value="TreeGrafter"/>
</dbReference>
<evidence type="ECO:0000256" key="2">
    <source>
        <dbReference type="ARBA" id="ARBA00023125"/>
    </source>
</evidence>